<protein>
    <submittedName>
        <fullName evidence="1">Uncharacterized protein</fullName>
    </submittedName>
</protein>
<organism evidence="1 2">
    <name type="scientific">Streptomyces corchorusii</name>
    <name type="common">Streptomyces chibaensis</name>
    <dbReference type="NCBI Taxonomy" id="1903"/>
    <lineage>
        <taxon>Bacteria</taxon>
        <taxon>Bacillati</taxon>
        <taxon>Actinomycetota</taxon>
        <taxon>Actinomycetes</taxon>
        <taxon>Kitasatosporales</taxon>
        <taxon>Streptomycetaceae</taxon>
        <taxon>Streptomyces</taxon>
    </lineage>
</organism>
<accession>A0A101QER4</accession>
<name>A0A101QER4_STRCK</name>
<comment type="caution">
    <text evidence="1">The sequence shown here is derived from an EMBL/GenBank/DDBJ whole genome shotgun (WGS) entry which is preliminary data.</text>
</comment>
<dbReference type="EMBL" id="LMWP01000014">
    <property type="protein sequence ID" value="KUN28460.1"/>
    <property type="molecule type" value="Genomic_DNA"/>
</dbReference>
<proteinExistence type="predicted"/>
<evidence type="ECO:0000313" key="2">
    <source>
        <dbReference type="Proteomes" id="UP000053398"/>
    </source>
</evidence>
<dbReference type="AlphaFoldDB" id="A0A101QER4"/>
<keyword evidence="2" id="KW-1185">Reference proteome</keyword>
<reference evidence="1 2" key="1">
    <citation type="submission" date="2015-10" db="EMBL/GenBank/DDBJ databases">
        <title>Draft genome sequence of Streptomyces corchorusii DSM 40340, type strain for the species Streptomyces corchorusii.</title>
        <authorList>
            <person name="Ruckert C."/>
            <person name="Winkler A."/>
            <person name="Kalinowski J."/>
            <person name="Kampfer P."/>
            <person name="Glaeser S."/>
        </authorList>
    </citation>
    <scope>NUCLEOTIDE SEQUENCE [LARGE SCALE GENOMIC DNA]</scope>
    <source>
        <strain evidence="1 2">DSM 40340</strain>
    </source>
</reference>
<dbReference type="Proteomes" id="UP000053398">
    <property type="component" value="Unassembled WGS sequence"/>
</dbReference>
<evidence type="ECO:0000313" key="1">
    <source>
        <dbReference type="EMBL" id="KUN28460.1"/>
    </source>
</evidence>
<gene>
    <name evidence="1" type="ORF">AQJ11_13190</name>
</gene>
<sequence length="61" mass="6968">METLFGRIVMHVRDVISGRRDAKEYGDPEAHRRGLHNRDAELARHYVPTPPPVPVNFTTGM</sequence>
<dbReference type="RefSeq" id="WP_059263148.1">
    <property type="nucleotide sequence ID" value="NZ_KQ948355.1"/>
</dbReference>